<protein>
    <submittedName>
        <fullName evidence="1">Uncharacterized protein</fullName>
    </submittedName>
</protein>
<evidence type="ECO:0000313" key="2">
    <source>
        <dbReference type="Proteomes" id="UP000201392"/>
    </source>
</evidence>
<dbReference type="RefSeq" id="YP_007677150.1">
    <property type="nucleotide sequence ID" value="NC_020874.1"/>
</dbReference>
<proteinExistence type="predicted"/>
<name>M1U3F1_9CAUD</name>
<dbReference type="Proteomes" id="UP000201392">
    <property type="component" value="Segment"/>
</dbReference>
<reference evidence="1 2" key="1">
    <citation type="submission" date="2010-09" db="EMBL/GenBank/DDBJ databases">
        <title>The Genome Sequence of Prochlorococcus phage P-SSP3.</title>
        <authorList>
            <consortium name="The Broad Institute Genome Sequencing Platform"/>
            <person name="Henn M.R."/>
            <person name="Sullivan M.S."/>
            <person name="Osburne M.S."/>
            <person name="Levin J."/>
            <person name="Malboeuf C."/>
            <person name="Casali M."/>
            <person name="Russ C."/>
            <person name="Lennon N."/>
            <person name="Chapman S.B."/>
            <person name="Erlich R."/>
            <person name="Young S.K."/>
            <person name="Yandava C."/>
            <person name="Zeng Q."/>
            <person name="Alvarado L."/>
            <person name="Anderson S."/>
            <person name="Berlin A."/>
            <person name="Chen Z."/>
            <person name="Freedman E."/>
            <person name="Gellesch M."/>
            <person name="Goldberg J."/>
            <person name="Green L."/>
            <person name="Griggs A."/>
            <person name="Gujja S."/>
            <person name="Heilman E.R."/>
            <person name="Heiman D."/>
            <person name="Hollinger A."/>
            <person name="Howarth C."/>
            <person name="Larson L."/>
            <person name="Mehta T."/>
            <person name="Pearson M."/>
            <person name="Roberts A."/>
            <person name="Ryan E."/>
            <person name="Saif S."/>
            <person name="Shea T."/>
            <person name="Shenoy N."/>
            <person name="Sisk P."/>
            <person name="Stolte C."/>
            <person name="Sykes S."/>
            <person name="White J."/>
            <person name="Yu Q."/>
            <person name="Coleman M.L."/>
            <person name="Huang K.H."/>
            <person name="Weigele P.R."/>
            <person name="DeFrancesco A.S."/>
            <person name="Kern S.E."/>
            <person name="Thompson L.R."/>
            <person name="Fu R."/>
            <person name="Hombeck B."/>
            <person name="Chisholm S.W."/>
            <person name="Haas B."/>
            <person name="Nusbaum C."/>
            <person name="Birren B."/>
        </authorList>
    </citation>
    <scope>NUCLEOTIDE SEQUENCE [LARGE SCALE GENOMIC DNA]</scope>
    <source>
        <strain evidence="1 2">P-SSP3</strain>
    </source>
</reference>
<evidence type="ECO:0000313" key="1">
    <source>
        <dbReference type="EMBL" id="AGG54568.1"/>
    </source>
</evidence>
<dbReference type="GeneID" id="15013378"/>
<dbReference type="KEGG" id="vg:15013378"/>
<accession>M1U3F1</accession>
<sequence length="130" mass="14827">MFKSQPFFADAIFALHPKGCAGFMFEDVTAGAGAVTEEQYNAGYKEVIGIDKNESAIFSTNVSDFTVKYADAKAKYDSLITTWNNEEYARKRITEYPDWGTQLDYIYHNGIDKWKTDIVDPVKKKYPKPE</sequence>
<gene>
    <name evidence="1" type="ORF">PRSG_00014</name>
</gene>
<keyword evidence="2" id="KW-1185">Reference proteome</keyword>
<dbReference type="OrthoDB" id="29247at10239"/>
<organism evidence="1 2">
    <name type="scientific">Prochlorococcus phage P-SSP3</name>
    <dbReference type="NCBI Taxonomy" id="382273"/>
    <lineage>
        <taxon>Viruses</taxon>
        <taxon>Duplodnaviria</taxon>
        <taxon>Heunggongvirae</taxon>
        <taxon>Uroviricota</taxon>
        <taxon>Caudoviricetes</taxon>
        <taxon>Autographivirales</taxon>
        <taxon>Sechaudvirinae</taxon>
        <taxon>Tritonvirus</taxon>
        <taxon>Tritonvirus PSSP3</taxon>
    </lineage>
</organism>
<dbReference type="EMBL" id="HQ332137">
    <property type="protein sequence ID" value="AGG54568.1"/>
    <property type="molecule type" value="Genomic_DNA"/>
</dbReference>